<feature type="domain" description="Palmitoyltransferase DHHC" evidence="8">
    <location>
        <begin position="162"/>
        <end position="287"/>
    </location>
</feature>
<evidence type="ECO:0000313" key="10">
    <source>
        <dbReference type="Proteomes" id="UP001431209"/>
    </source>
</evidence>
<dbReference type="Pfam" id="PF01529">
    <property type="entry name" value="DHHC"/>
    <property type="match status" value="1"/>
</dbReference>
<keyword evidence="2 7" id="KW-0808">Transferase</keyword>
<protein>
    <recommendedName>
        <fullName evidence="7">Palmitoyltransferase</fullName>
        <ecNumber evidence="7">2.3.1.225</ecNumber>
    </recommendedName>
</protein>
<keyword evidence="3 7" id="KW-0812">Transmembrane</keyword>
<evidence type="ECO:0000256" key="2">
    <source>
        <dbReference type="ARBA" id="ARBA00022679"/>
    </source>
</evidence>
<dbReference type="EMBL" id="JAOPGA020000310">
    <property type="protein sequence ID" value="KAL0478136.1"/>
    <property type="molecule type" value="Genomic_DNA"/>
</dbReference>
<dbReference type="GO" id="GO:0016020">
    <property type="term" value="C:membrane"/>
    <property type="evidence" value="ECO:0007669"/>
    <property type="project" value="UniProtKB-SubCell"/>
</dbReference>
<name>A0AAW2YKW9_9EUKA</name>
<comment type="similarity">
    <text evidence="7">Belongs to the DHHC palmitoyltransferase family.</text>
</comment>
<sequence length="352" mass="41587">MKRMDEVEPFINDSSTLHRHLNEQEKLDMQVKGRNILFSKPWYSYTMVVVVNILFLWIYISYIYNFVIPWVFYLERYYGILFLIILTVFVSLSYYSYYKCVTTHPGLVPAAWGVSETEVEAIRAEEQERAEVMERNESVLQTATPPLQDHYRYSLERTRADSLRLCLSCKQRKPDRTHHCRQCGVCILKMDHHCHWFNNCIGYYNYKYFNLFIVWTVAATLFLVTTMTRSFVEIFTYNKMDGFNFADANIIAVYFVSLFFGFSLVFFGLYHLKLILDGTTTIESLEKQKKLYAQHRCNPYDLGVTKNWAAVFGDKWYYWFLPTLRSVNGDGVHFEVSLMADAPQLQNIVVQE</sequence>
<dbReference type="Proteomes" id="UP001431209">
    <property type="component" value="Unassembled WGS sequence"/>
</dbReference>
<gene>
    <name evidence="9" type="ORF">AKO1_008427</name>
</gene>
<evidence type="ECO:0000259" key="8">
    <source>
        <dbReference type="Pfam" id="PF01529"/>
    </source>
</evidence>
<keyword evidence="5 7" id="KW-0472">Membrane</keyword>
<keyword evidence="6 7" id="KW-0012">Acyltransferase</keyword>
<dbReference type="InterPro" id="IPR039859">
    <property type="entry name" value="PFA4/ZDH16/20/ERF2-like"/>
</dbReference>
<comment type="caution">
    <text evidence="9">The sequence shown here is derived from an EMBL/GenBank/DDBJ whole genome shotgun (WGS) entry which is preliminary data.</text>
</comment>
<evidence type="ECO:0000256" key="5">
    <source>
        <dbReference type="ARBA" id="ARBA00023136"/>
    </source>
</evidence>
<evidence type="ECO:0000256" key="3">
    <source>
        <dbReference type="ARBA" id="ARBA00022692"/>
    </source>
</evidence>
<accession>A0AAW2YKW9</accession>
<dbReference type="GO" id="GO:0019706">
    <property type="term" value="F:protein-cysteine S-palmitoyltransferase activity"/>
    <property type="evidence" value="ECO:0007669"/>
    <property type="project" value="UniProtKB-EC"/>
</dbReference>
<evidence type="ECO:0000313" key="9">
    <source>
        <dbReference type="EMBL" id="KAL0478136.1"/>
    </source>
</evidence>
<evidence type="ECO:0000256" key="6">
    <source>
        <dbReference type="ARBA" id="ARBA00023315"/>
    </source>
</evidence>
<feature type="transmembrane region" description="Helical" evidence="7">
    <location>
        <begin position="208"/>
        <end position="228"/>
    </location>
</feature>
<dbReference type="InterPro" id="IPR001594">
    <property type="entry name" value="Palmitoyltrfase_DHHC"/>
</dbReference>
<reference evidence="9 10" key="1">
    <citation type="submission" date="2024-03" db="EMBL/GenBank/DDBJ databases">
        <title>The Acrasis kona genome and developmental transcriptomes reveal deep origins of eukaryotic multicellular pathways.</title>
        <authorList>
            <person name="Sheikh S."/>
            <person name="Fu C.-J."/>
            <person name="Brown M.W."/>
            <person name="Baldauf S.L."/>
        </authorList>
    </citation>
    <scope>NUCLEOTIDE SEQUENCE [LARGE SCALE GENOMIC DNA]</scope>
    <source>
        <strain evidence="9 10">ATCC MYA-3509</strain>
    </source>
</reference>
<keyword evidence="10" id="KW-1185">Reference proteome</keyword>
<feature type="transmembrane region" description="Helical" evidence="7">
    <location>
        <begin position="248"/>
        <end position="270"/>
    </location>
</feature>
<evidence type="ECO:0000256" key="4">
    <source>
        <dbReference type="ARBA" id="ARBA00022989"/>
    </source>
</evidence>
<comment type="catalytic activity">
    <reaction evidence="7">
        <text>L-cysteinyl-[protein] + hexadecanoyl-CoA = S-hexadecanoyl-L-cysteinyl-[protein] + CoA</text>
        <dbReference type="Rhea" id="RHEA:36683"/>
        <dbReference type="Rhea" id="RHEA-COMP:10131"/>
        <dbReference type="Rhea" id="RHEA-COMP:11032"/>
        <dbReference type="ChEBI" id="CHEBI:29950"/>
        <dbReference type="ChEBI" id="CHEBI:57287"/>
        <dbReference type="ChEBI" id="CHEBI:57379"/>
        <dbReference type="ChEBI" id="CHEBI:74151"/>
        <dbReference type="EC" id="2.3.1.225"/>
    </reaction>
</comment>
<dbReference type="AlphaFoldDB" id="A0AAW2YKW9"/>
<dbReference type="PROSITE" id="PS50216">
    <property type="entry name" value="DHHC"/>
    <property type="match status" value="1"/>
</dbReference>
<feature type="transmembrane region" description="Helical" evidence="7">
    <location>
        <begin position="42"/>
        <end position="64"/>
    </location>
</feature>
<feature type="transmembrane region" description="Helical" evidence="7">
    <location>
        <begin position="76"/>
        <end position="97"/>
    </location>
</feature>
<organism evidence="9 10">
    <name type="scientific">Acrasis kona</name>
    <dbReference type="NCBI Taxonomy" id="1008807"/>
    <lineage>
        <taxon>Eukaryota</taxon>
        <taxon>Discoba</taxon>
        <taxon>Heterolobosea</taxon>
        <taxon>Tetramitia</taxon>
        <taxon>Eutetramitia</taxon>
        <taxon>Acrasidae</taxon>
        <taxon>Acrasis</taxon>
    </lineage>
</organism>
<proteinExistence type="inferred from homology"/>
<evidence type="ECO:0000256" key="1">
    <source>
        <dbReference type="ARBA" id="ARBA00004141"/>
    </source>
</evidence>
<evidence type="ECO:0000256" key="7">
    <source>
        <dbReference type="RuleBase" id="RU079119"/>
    </source>
</evidence>
<comment type="domain">
    <text evidence="7">The DHHC domain is required for palmitoyltransferase activity.</text>
</comment>
<dbReference type="PANTHER" id="PTHR12246">
    <property type="entry name" value="PALMITOYLTRANSFERASE ZDHHC16"/>
    <property type="match status" value="1"/>
</dbReference>
<keyword evidence="4 7" id="KW-1133">Transmembrane helix</keyword>
<dbReference type="EC" id="2.3.1.225" evidence="7"/>
<comment type="subcellular location">
    <subcellularLocation>
        <location evidence="1">Membrane</location>
        <topology evidence="1">Multi-pass membrane protein</topology>
    </subcellularLocation>
</comment>